<accession>A0A8C6EN80</accession>
<organism evidence="1 2">
    <name type="scientific">Marmota marmota marmota</name>
    <name type="common">Alpine marmot</name>
    <dbReference type="NCBI Taxonomy" id="9994"/>
    <lineage>
        <taxon>Eukaryota</taxon>
        <taxon>Metazoa</taxon>
        <taxon>Chordata</taxon>
        <taxon>Craniata</taxon>
        <taxon>Vertebrata</taxon>
        <taxon>Euteleostomi</taxon>
        <taxon>Mammalia</taxon>
        <taxon>Eutheria</taxon>
        <taxon>Euarchontoglires</taxon>
        <taxon>Glires</taxon>
        <taxon>Rodentia</taxon>
        <taxon>Sciuromorpha</taxon>
        <taxon>Sciuridae</taxon>
        <taxon>Xerinae</taxon>
        <taxon>Marmotini</taxon>
        <taxon>Marmota</taxon>
    </lineage>
</organism>
<proteinExistence type="predicted"/>
<dbReference type="Proteomes" id="UP000694407">
    <property type="component" value="Unplaced"/>
</dbReference>
<dbReference type="AlphaFoldDB" id="A0A8C6EN80"/>
<reference evidence="1" key="2">
    <citation type="submission" date="2025-09" db="UniProtKB">
        <authorList>
            <consortium name="Ensembl"/>
        </authorList>
    </citation>
    <scope>IDENTIFICATION</scope>
</reference>
<keyword evidence="2" id="KW-1185">Reference proteome</keyword>
<dbReference type="GeneTree" id="ENSGT00960000189382"/>
<evidence type="ECO:0000313" key="2">
    <source>
        <dbReference type="Proteomes" id="UP000694407"/>
    </source>
</evidence>
<dbReference type="Ensembl" id="ENSMMMT00000002716.1">
    <property type="protein sequence ID" value="ENSMMMP00000002405.1"/>
    <property type="gene ID" value="ENSMMMG00000002223.1"/>
</dbReference>
<sequence>MKMCILNGSNMELVVFQIGIHDSLFYVSGKIVLIMPLYTTICYCGPQDCSTELELLKNFGLSII</sequence>
<reference evidence="1" key="1">
    <citation type="submission" date="2025-08" db="UniProtKB">
        <authorList>
            <consortium name="Ensembl"/>
        </authorList>
    </citation>
    <scope>IDENTIFICATION</scope>
</reference>
<evidence type="ECO:0000313" key="1">
    <source>
        <dbReference type="Ensembl" id="ENSMMMP00000002405.1"/>
    </source>
</evidence>
<name>A0A8C6EN80_MARMA</name>
<protein>
    <submittedName>
        <fullName evidence="1">Uncharacterized protein</fullName>
    </submittedName>
</protein>